<dbReference type="InterPro" id="IPR032534">
    <property type="entry name" value="EcxA_zinc-bd"/>
</dbReference>
<dbReference type="PANTHER" id="PTHR38478:SF1">
    <property type="entry name" value="ZINC DEPENDENT METALLOPROTEASE DOMAIN LIPOPROTEIN"/>
    <property type="match status" value="1"/>
</dbReference>
<dbReference type="InterPro" id="IPR024079">
    <property type="entry name" value="MetalloPept_cat_dom_sf"/>
</dbReference>
<name>A0A4Q7LU99_9BURK</name>
<dbReference type="EMBL" id="SGWV01000007">
    <property type="protein sequence ID" value="RZS58745.1"/>
    <property type="molecule type" value="Genomic_DNA"/>
</dbReference>
<reference evidence="5 6" key="1">
    <citation type="submission" date="2019-02" db="EMBL/GenBank/DDBJ databases">
        <title>Genomic Encyclopedia of Type Strains, Phase IV (KMG-IV): sequencing the most valuable type-strain genomes for metagenomic binning, comparative biology and taxonomic classification.</title>
        <authorList>
            <person name="Goeker M."/>
        </authorList>
    </citation>
    <scope>NUCLEOTIDE SEQUENCE [LARGE SCALE GENOMIC DNA]</scope>
    <source>
        <strain evidence="5 6">DSM 10617</strain>
    </source>
</reference>
<feature type="chain" id="PRO_5020364050" evidence="2">
    <location>
        <begin position="27"/>
        <end position="966"/>
    </location>
</feature>
<evidence type="ECO:0000313" key="5">
    <source>
        <dbReference type="EMBL" id="RZS58745.1"/>
    </source>
</evidence>
<dbReference type="GO" id="GO:0008237">
    <property type="term" value="F:metallopeptidase activity"/>
    <property type="evidence" value="ECO:0007669"/>
    <property type="project" value="InterPro"/>
</dbReference>
<feature type="signal peptide" evidence="2">
    <location>
        <begin position="1"/>
        <end position="26"/>
    </location>
</feature>
<dbReference type="PANTHER" id="PTHR38478">
    <property type="entry name" value="PEPTIDASE M1A AND M12B"/>
    <property type="match status" value="1"/>
</dbReference>
<dbReference type="PROSITE" id="PS51257">
    <property type="entry name" value="PROKAR_LIPOPROTEIN"/>
    <property type="match status" value="1"/>
</dbReference>
<dbReference type="SUPFAM" id="SSF55486">
    <property type="entry name" value="Metalloproteases ('zincins'), catalytic domain"/>
    <property type="match status" value="1"/>
</dbReference>
<gene>
    <name evidence="5" type="ORF">EV685_1043</name>
</gene>
<sequence length="966" mass="103247">MPPRPNAAPAARFLSLSLLTLLAACAQTGEKGDPAAMPAAAAAAPKPAPQAGSAGSAGAAGSATSANAAAAPAAPAAPAAAPAPGAPPAFATVIKDARRSEGLLPVWQREDKVWIELAEADLNVPFFLSPKIASGIGEGRLAGGLMLGSGAWVEFRRIHNQVQLIERNADHVARSGTPEARAVAAAFSPSLIASTPVASAPHPERKTVLIDAAALVMGDWPGLASALQRSYRQSYGYDGRNSAITSVRVSPELLVFELQNHYAAPNLAFPQPGGPPGAVAPSLPSTLPDPRSLFVRLHYSLTRLPAEPMRPRPADQRIGHFTTVVQDHSDDLARNAKLRHVNRWRLEKKEPAAALSEPVKPITYWIDRNVPLKYRSVISDGILEWNTAFERIGFKNAIEVRVQPDDARFDTLDAGIASVRWMLSAQPGLAGIGPSHVDPRSGEILDADIAFEGNSLRFQRLLRRQILAEGGQTDWSTVLQVGAAGPDGSRPAAAGPLAPASALQAALGAPDLACAAAERGAAQLGYALEQLAAEFGASNTDNDNDTDDDATEAAAEALVRSYLKNLVMHEVGHTLGLRHNFRASQVVDPTRLADPVWSRENPLTGSVMDYVAANLPSPGAPAPAAYQQQLGAYDFWAIEYAYRPLDPADERAELARIAGRSAEPELAFGTDEDALLGLDPQVLQFDLGSDPLAHVSKRLAIARDLISRAERQTLADGDEYARLRRRVSYALLDIGGATGIALRQIGGVVTLRDRAGSGRDPLQPLPAAPQRAALDLLAREVLSTRGLAVSAALQRRLAPDYFDRAENLGRSPVNTEFQPEQVLGGLQRSVLNQLMSDGLAQRLLDQQGKARTADEVLTLTELLERVRTEVWAELARPEAGRIEPLRRDLQREHASRLAGALLRAAPGQRAELRSQLRVQARELHASLRRSLQAKGWDALARRHLQDLHDELGEALDARVVRAVSGG</sequence>
<dbReference type="InterPro" id="IPR033413">
    <property type="entry name" value="DUF5117"/>
</dbReference>
<proteinExistence type="predicted"/>
<organism evidence="5 6">
    <name type="scientific">Sphaerotilus mobilis</name>
    <dbReference type="NCBI Taxonomy" id="47994"/>
    <lineage>
        <taxon>Bacteria</taxon>
        <taxon>Pseudomonadati</taxon>
        <taxon>Pseudomonadota</taxon>
        <taxon>Betaproteobacteria</taxon>
        <taxon>Burkholderiales</taxon>
        <taxon>Sphaerotilaceae</taxon>
        <taxon>Sphaerotilus</taxon>
    </lineage>
</organism>
<dbReference type="InterPro" id="IPR034032">
    <property type="entry name" value="Zn_MMP-like_bac"/>
</dbReference>
<feature type="domain" description="DUF5117" evidence="4">
    <location>
        <begin position="151"/>
        <end position="349"/>
    </location>
</feature>
<protein>
    <submittedName>
        <fullName evidence="5">Uncharacterized protein DUF5117</fullName>
    </submittedName>
</protein>
<dbReference type="Pfam" id="PF17148">
    <property type="entry name" value="DUF5117"/>
    <property type="match status" value="1"/>
</dbReference>
<dbReference type="Proteomes" id="UP000293433">
    <property type="component" value="Unassembled WGS sequence"/>
</dbReference>
<evidence type="ECO:0000313" key="6">
    <source>
        <dbReference type="Proteomes" id="UP000293433"/>
    </source>
</evidence>
<evidence type="ECO:0000259" key="3">
    <source>
        <dbReference type="Pfam" id="PF16313"/>
    </source>
</evidence>
<comment type="caution">
    <text evidence="5">The sequence shown here is derived from an EMBL/GenBank/DDBJ whole genome shotgun (WGS) entry which is preliminary data.</text>
</comment>
<keyword evidence="6" id="KW-1185">Reference proteome</keyword>
<evidence type="ECO:0000259" key="4">
    <source>
        <dbReference type="Pfam" id="PF17148"/>
    </source>
</evidence>
<dbReference type="Pfam" id="PF16313">
    <property type="entry name" value="DUF4953"/>
    <property type="match status" value="1"/>
</dbReference>
<evidence type="ECO:0000256" key="1">
    <source>
        <dbReference type="SAM" id="MobiDB-lite"/>
    </source>
</evidence>
<dbReference type="CDD" id="cd04276">
    <property type="entry name" value="ZnMc_MMP_like_2"/>
    <property type="match status" value="1"/>
</dbReference>
<accession>A0A4Q7LU99</accession>
<dbReference type="AlphaFoldDB" id="A0A4Q7LU99"/>
<dbReference type="Gene3D" id="3.40.390.10">
    <property type="entry name" value="Collagenase (Catalytic Domain)"/>
    <property type="match status" value="1"/>
</dbReference>
<dbReference type="OrthoDB" id="9776599at2"/>
<keyword evidence="2" id="KW-0732">Signal</keyword>
<feature type="region of interest" description="Disordered" evidence="1">
    <location>
        <begin position="32"/>
        <end position="61"/>
    </location>
</feature>
<feature type="compositionally biased region" description="Low complexity" evidence="1">
    <location>
        <begin position="34"/>
        <end position="61"/>
    </location>
</feature>
<evidence type="ECO:0000256" key="2">
    <source>
        <dbReference type="SAM" id="SignalP"/>
    </source>
</evidence>
<feature type="domain" description="EcxA zinc-binding" evidence="3">
    <location>
        <begin position="554"/>
        <end position="875"/>
    </location>
</feature>